<dbReference type="AlphaFoldDB" id="A0A915J0I6"/>
<name>A0A915J0I6_ROMCU</name>
<sequence length="115" mass="13045">MKSVCDLLECKKKTFTTAYHPHATNLVKNFKKYLVKAYSPKTLGMGMGKECRCMYNVTDDEVQSRMLHPWQKNRYFLVNDVLALGGAENAKNIDASLQTILIDIGDPNLCHLTFS</sequence>
<organism evidence="1 2">
    <name type="scientific">Romanomermis culicivorax</name>
    <name type="common">Nematode worm</name>
    <dbReference type="NCBI Taxonomy" id="13658"/>
    <lineage>
        <taxon>Eukaryota</taxon>
        <taxon>Metazoa</taxon>
        <taxon>Ecdysozoa</taxon>
        <taxon>Nematoda</taxon>
        <taxon>Enoplea</taxon>
        <taxon>Dorylaimia</taxon>
        <taxon>Mermithida</taxon>
        <taxon>Mermithoidea</taxon>
        <taxon>Mermithidae</taxon>
        <taxon>Romanomermis</taxon>
    </lineage>
</organism>
<dbReference type="Proteomes" id="UP000887565">
    <property type="component" value="Unplaced"/>
</dbReference>
<evidence type="ECO:0000313" key="2">
    <source>
        <dbReference type="WBParaSite" id="nRc.2.0.1.t19433-RA"/>
    </source>
</evidence>
<reference evidence="2" key="1">
    <citation type="submission" date="2022-11" db="UniProtKB">
        <authorList>
            <consortium name="WormBaseParasite"/>
        </authorList>
    </citation>
    <scope>IDENTIFICATION</scope>
</reference>
<dbReference type="WBParaSite" id="nRc.2.0.1.t19433-RA">
    <property type="protein sequence ID" value="nRc.2.0.1.t19433-RA"/>
    <property type="gene ID" value="nRc.2.0.1.g19433"/>
</dbReference>
<proteinExistence type="predicted"/>
<evidence type="ECO:0000313" key="1">
    <source>
        <dbReference type="Proteomes" id="UP000887565"/>
    </source>
</evidence>
<keyword evidence="1" id="KW-1185">Reference proteome</keyword>
<accession>A0A915J0I6</accession>
<protein>
    <submittedName>
        <fullName evidence="2">Uncharacterized protein</fullName>
    </submittedName>
</protein>